<keyword evidence="3" id="KW-1185">Reference proteome</keyword>
<feature type="region of interest" description="Disordered" evidence="1">
    <location>
        <begin position="23"/>
        <end position="54"/>
    </location>
</feature>
<evidence type="ECO:0000313" key="2">
    <source>
        <dbReference type="EMBL" id="GAA1501071.1"/>
    </source>
</evidence>
<dbReference type="RefSeq" id="WP_425555717.1">
    <property type="nucleotide sequence ID" value="NZ_BAAANT010000083.1"/>
</dbReference>
<dbReference type="Gene3D" id="3.30.70.1210">
    <property type="entry name" value="Crispr-associated protein, domain 2"/>
    <property type="match status" value="1"/>
</dbReference>
<dbReference type="Pfam" id="PF08798">
    <property type="entry name" value="CRISPR_assoc"/>
    <property type="match status" value="1"/>
</dbReference>
<name>A0ABN1ZMF8_9ACTN</name>
<dbReference type="EMBL" id="BAAANT010000083">
    <property type="protein sequence ID" value="GAA1501071.1"/>
    <property type="molecule type" value="Genomic_DNA"/>
</dbReference>
<proteinExistence type="predicted"/>
<dbReference type="SUPFAM" id="SSF117987">
    <property type="entry name" value="CRISPR-associated protein"/>
    <property type="match status" value="1"/>
</dbReference>
<comment type="caution">
    <text evidence="2">The sequence shown here is derived from an EMBL/GenBank/DDBJ whole genome shotgun (WGS) entry which is preliminary data.</text>
</comment>
<dbReference type="Proteomes" id="UP001422759">
    <property type="component" value="Unassembled WGS sequence"/>
</dbReference>
<organism evidence="2 3">
    <name type="scientific">Kitasatospora kazusensis</name>
    <dbReference type="NCBI Taxonomy" id="407974"/>
    <lineage>
        <taxon>Bacteria</taxon>
        <taxon>Bacillati</taxon>
        <taxon>Actinomycetota</taxon>
        <taxon>Actinomycetes</taxon>
        <taxon>Kitasatosporales</taxon>
        <taxon>Streptomycetaceae</taxon>
        <taxon>Kitasatospora</taxon>
    </lineage>
</organism>
<feature type="compositionally biased region" description="Basic and acidic residues" evidence="1">
    <location>
        <begin position="23"/>
        <end position="45"/>
    </location>
</feature>
<gene>
    <name evidence="2" type="ORF">GCM10009760_63620</name>
</gene>
<reference evidence="2 3" key="1">
    <citation type="journal article" date="2019" name="Int. J. Syst. Evol. Microbiol.">
        <title>The Global Catalogue of Microorganisms (GCM) 10K type strain sequencing project: providing services to taxonomists for standard genome sequencing and annotation.</title>
        <authorList>
            <consortium name="The Broad Institute Genomics Platform"/>
            <consortium name="The Broad Institute Genome Sequencing Center for Infectious Disease"/>
            <person name="Wu L."/>
            <person name="Ma J."/>
        </authorList>
    </citation>
    <scope>NUCLEOTIDE SEQUENCE [LARGE SCALE GENOMIC DNA]</scope>
    <source>
        <strain evidence="2 3">JCM 14560</strain>
    </source>
</reference>
<evidence type="ECO:0008006" key="4">
    <source>
        <dbReference type="Google" id="ProtNLM"/>
    </source>
</evidence>
<evidence type="ECO:0000256" key="1">
    <source>
        <dbReference type="SAM" id="MobiDB-lite"/>
    </source>
</evidence>
<dbReference type="InterPro" id="IPR010179">
    <property type="entry name" value="CRISPR-assoc_prot_Cse3"/>
</dbReference>
<sequence>MDGEEVYGAIPASAGRTAWTLRPDLRGWSDPRERGADHLVGDVRRGPTGARRIGADADSTTLSVRMLPPVTTDHHKGLKITRAELRGTLTVTDPGTFVATLTEGLGRGRAYSCGLLLTRPT</sequence>
<evidence type="ECO:0000313" key="3">
    <source>
        <dbReference type="Proteomes" id="UP001422759"/>
    </source>
</evidence>
<protein>
    <recommendedName>
        <fullName evidence="4">Type I-E CRISPR-associated protein Cas6/Cse3/CasE</fullName>
    </recommendedName>
</protein>
<accession>A0ABN1ZMF8</accession>